<dbReference type="PANTHER" id="PTHR24222">
    <property type="entry name" value="ABC TRANSPORTER B FAMILY"/>
    <property type="match status" value="1"/>
</dbReference>
<dbReference type="InterPro" id="IPR003439">
    <property type="entry name" value="ABC_transporter-like_ATP-bd"/>
</dbReference>
<evidence type="ECO:0000259" key="14">
    <source>
        <dbReference type="PROSITE" id="PS50893"/>
    </source>
</evidence>
<accession>A0A811NXE1</accession>
<feature type="domain" description="ABC transporter" evidence="14">
    <location>
        <begin position="1013"/>
        <end position="1235"/>
    </location>
</feature>
<dbReference type="PROSITE" id="PS50893">
    <property type="entry name" value="ABC_TRANSPORTER_2"/>
    <property type="match status" value="2"/>
</dbReference>
<feature type="transmembrane region" description="Helical" evidence="13">
    <location>
        <begin position="285"/>
        <end position="303"/>
    </location>
</feature>
<dbReference type="FunFam" id="1.20.1560.10:FF:000360">
    <property type="entry name" value="Os01g0533900 protein"/>
    <property type="match status" value="1"/>
</dbReference>
<dbReference type="OrthoDB" id="6500128at2759"/>
<evidence type="ECO:0000256" key="11">
    <source>
        <dbReference type="ARBA" id="ARBA00023180"/>
    </source>
</evidence>
<dbReference type="GO" id="GO:0016887">
    <property type="term" value="F:ATP hydrolysis activity"/>
    <property type="evidence" value="ECO:0007669"/>
    <property type="project" value="InterPro"/>
</dbReference>
<keyword evidence="11" id="KW-0325">Glycoprotein</keyword>
<feature type="domain" description="ABC transmembrane type-1" evidence="15">
    <location>
        <begin position="692"/>
        <end position="978"/>
    </location>
</feature>
<proteinExistence type="inferred from homology"/>
<organism evidence="16 17">
    <name type="scientific">Miscanthus lutarioriparius</name>
    <dbReference type="NCBI Taxonomy" id="422564"/>
    <lineage>
        <taxon>Eukaryota</taxon>
        <taxon>Viridiplantae</taxon>
        <taxon>Streptophyta</taxon>
        <taxon>Embryophyta</taxon>
        <taxon>Tracheophyta</taxon>
        <taxon>Spermatophyta</taxon>
        <taxon>Magnoliopsida</taxon>
        <taxon>Liliopsida</taxon>
        <taxon>Poales</taxon>
        <taxon>Poaceae</taxon>
        <taxon>PACMAD clade</taxon>
        <taxon>Panicoideae</taxon>
        <taxon>Andropogonodae</taxon>
        <taxon>Andropogoneae</taxon>
        <taxon>Saccharinae</taxon>
        <taxon>Miscanthus</taxon>
    </lineage>
</organism>
<dbReference type="GO" id="GO:0005524">
    <property type="term" value="F:ATP binding"/>
    <property type="evidence" value="ECO:0007669"/>
    <property type="project" value="UniProtKB-KW"/>
</dbReference>
<dbReference type="InterPro" id="IPR003593">
    <property type="entry name" value="AAA+_ATPase"/>
</dbReference>
<evidence type="ECO:0000256" key="7">
    <source>
        <dbReference type="ARBA" id="ARBA00022840"/>
    </source>
</evidence>
<keyword evidence="9 13" id="KW-1133">Transmembrane helix</keyword>
<dbReference type="PROSITE" id="PS00211">
    <property type="entry name" value="ABC_TRANSPORTER_1"/>
    <property type="match status" value="1"/>
</dbReference>
<comment type="caution">
    <text evidence="16">The sequence shown here is derived from an EMBL/GenBank/DDBJ whole genome shotgun (WGS) entry which is preliminary data.</text>
</comment>
<evidence type="ECO:0000256" key="13">
    <source>
        <dbReference type="SAM" id="Phobius"/>
    </source>
</evidence>
<dbReference type="PANTHER" id="PTHR24222:SF57">
    <property type="entry name" value="ABC TRANSMEMBRANE TYPE-1 DOMAIN-CONTAINING PROTEIN"/>
    <property type="match status" value="1"/>
</dbReference>
<dbReference type="InterPro" id="IPR027417">
    <property type="entry name" value="P-loop_NTPase"/>
</dbReference>
<gene>
    <name evidence="16" type="ORF">NCGR_LOCUS21394</name>
</gene>
<dbReference type="Pfam" id="PF00664">
    <property type="entry name" value="ABC_membrane"/>
    <property type="match status" value="2"/>
</dbReference>
<dbReference type="Pfam" id="PF00005">
    <property type="entry name" value="ABC_tran"/>
    <property type="match status" value="2"/>
</dbReference>
<keyword evidence="3" id="KW-0813">Transport</keyword>
<dbReference type="Gene3D" id="1.20.1560.10">
    <property type="entry name" value="ABC transporter type 1, transmembrane domain"/>
    <property type="match status" value="1"/>
</dbReference>
<dbReference type="GO" id="GO:0140359">
    <property type="term" value="F:ABC-type transporter activity"/>
    <property type="evidence" value="ECO:0007669"/>
    <property type="project" value="InterPro"/>
</dbReference>
<feature type="transmembrane region" description="Helical" evidence="13">
    <location>
        <begin position="914"/>
        <end position="939"/>
    </location>
</feature>
<feature type="transmembrane region" description="Helical" evidence="13">
    <location>
        <begin position="811"/>
        <end position="829"/>
    </location>
</feature>
<feature type="domain" description="ABC transmembrane type-1" evidence="15">
    <location>
        <begin position="91"/>
        <end position="314"/>
    </location>
</feature>
<feature type="transmembrane region" description="Helical" evidence="13">
    <location>
        <begin position="732"/>
        <end position="755"/>
    </location>
</feature>
<sequence>MGGTTADGTERAADGGQRTAETVVGAGSVPLYRPFAFADRTDAALMAVGAVAAVANGMARPLMTFILGDVIDAFGSSDSSNVVHRVAKVSCWTITGERQAARIRALYLKAILRQDIAFFDMEMSTGQAVERMAGDTFLIQDAIGEKVGKSIQLLSTFVGGFIIAFVRGWLLALVMLSSIPPTAIAGAIVSKVMTRLSTRMQAKYGDAGNVVEQMLGAIRTVVSFNGEKQAVRTYNKFIRKAYESALQEGAVNGLGLGSVMAILFCSYGLAVWYGSRLIVERGYNGGMVISVIMAVMIGALSLGQATPSVTAFAEGQGAAYRMFKTIERKPDIDIYDTTGVILEDVKGDVELKNVYFSYPTRSEHLVFDGFSLRVPNGITMALVGESGSGKSTVISLVERFYDPQAGEVLIDGVDIRRMNLGWIRGKIGLVSQEPVLFSTTIRENIAYGMENLTLEEIKGATELANAAKFIDKLPNGLDTLVGERGTQLSGGQKQRIAIARAIVKNPRILLLDEATSALDMESERVVQEALNRVMLERTTIIVAHRLSTVKNADVISVLQHGKMVEQGSHVELMKIPEGAYSQLIHLQETRQGAEFSSVDPDIIVTNGFGSRSTNSKPRSQSISRQRSTSKGSSSFGHSGRHSFPAPLRLPDPMVLNGSPDVEETTDKMTRAPKKAPIGRLFYLNKPEAFVLALGSITAAMHGVIFPIYGTLISTAIKVFYEPPAELLKDSRFWASMFVVLGACAFVLIPIEYFLFGLAGGKLVERVRSLTFQSVMRQEISWFDKPEHSSGTIGARLSTDAMNVRRLVGDNLALNVQTVSTVISGFTIAVVANWKLALIITVVVPFVGFQGYAQMKFLKGLNRNAKLKYEEASQVATDAIGGIRTIASFSAEKKVMDAYEKKCESPIKQGIREGIVGGLGFAFSFLAFYFTYSLCFYVGAKFVQQGTATFPKVFRVFFVLVLATSGISRTSAIGADSTKANDAAASVFEILDQESKIDYSCEDGITITSVRGEIDFQNVCFKYPSRPNVQIFKDLSLSIPSGKTVALVGESGSGKSTVIALLERFYDPDSGKILFDDVELQALKVSWLRQQVGLVSQEPVLFNDTIRSNIAYGNQGEASEEEIAAAAEAANAHQFISALPDGWAEAACSHRAIIKDPKVLLLDEATSALDAESERVVQEALDQVMVGRTTMVVAHCLSTIRGADIIAVLKNGAVAEKGKHEELMRTKDGTYASLVELSSSSS</sequence>
<dbReference type="Proteomes" id="UP000604825">
    <property type="component" value="Unassembled WGS sequence"/>
</dbReference>
<comment type="similarity">
    <text evidence="2">Belongs to the ABC transporter superfamily. ABCB family. Multidrug resistance exporter (TC 3.A.1.201) subfamily.</text>
</comment>
<dbReference type="InterPro" id="IPR036640">
    <property type="entry name" value="ABC1_TM_sf"/>
</dbReference>
<evidence type="ECO:0000256" key="9">
    <source>
        <dbReference type="ARBA" id="ARBA00022989"/>
    </source>
</evidence>
<dbReference type="SUPFAM" id="SSF52540">
    <property type="entry name" value="P-loop containing nucleoside triphosphate hydrolases"/>
    <property type="match status" value="2"/>
</dbReference>
<feature type="domain" description="ABC transporter" evidence="14">
    <location>
        <begin position="349"/>
        <end position="585"/>
    </location>
</feature>
<evidence type="ECO:0000256" key="1">
    <source>
        <dbReference type="ARBA" id="ARBA00004651"/>
    </source>
</evidence>
<dbReference type="InterPro" id="IPR017871">
    <property type="entry name" value="ABC_transporter-like_CS"/>
</dbReference>
<keyword evidence="5" id="KW-0677">Repeat</keyword>
<protein>
    <submittedName>
        <fullName evidence="16">Uncharacterized protein</fullName>
    </submittedName>
</protein>
<evidence type="ECO:0000256" key="3">
    <source>
        <dbReference type="ARBA" id="ARBA00022448"/>
    </source>
</evidence>
<keyword evidence="4 13" id="KW-0812">Transmembrane</keyword>
<evidence type="ECO:0000256" key="12">
    <source>
        <dbReference type="SAM" id="MobiDB-lite"/>
    </source>
</evidence>
<dbReference type="AlphaFoldDB" id="A0A811NXE1"/>
<keyword evidence="6" id="KW-0547">Nucleotide-binding</keyword>
<evidence type="ECO:0000256" key="6">
    <source>
        <dbReference type="ARBA" id="ARBA00022741"/>
    </source>
</evidence>
<evidence type="ECO:0000256" key="8">
    <source>
        <dbReference type="ARBA" id="ARBA00022967"/>
    </source>
</evidence>
<dbReference type="CDD" id="cd03249">
    <property type="entry name" value="ABC_MTABC3_MDL1_MDL2"/>
    <property type="match status" value="1"/>
</dbReference>
<dbReference type="GO" id="GO:0005886">
    <property type="term" value="C:plasma membrane"/>
    <property type="evidence" value="ECO:0007669"/>
    <property type="project" value="UniProtKB-SubCell"/>
</dbReference>
<feature type="transmembrane region" description="Helical" evidence="13">
    <location>
        <begin position="249"/>
        <end position="273"/>
    </location>
</feature>
<keyword evidence="7" id="KW-0067">ATP-binding</keyword>
<dbReference type="FunFam" id="3.40.50.300:FF:000066">
    <property type="entry name" value="ABC transporter B family member 1"/>
    <property type="match status" value="1"/>
</dbReference>
<dbReference type="PROSITE" id="PS50929">
    <property type="entry name" value="ABC_TM1F"/>
    <property type="match status" value="2"/>
</dbReference>
<feature type="transmembrane region" description="Helical" evidence="13">
    <location>
        <begin position="178"/>
        <end position="194"/>
    </location>
</feature>
<feature type="region of interest" description="Disordered" evidence="12">
    <location>
        <begin position="606"/>
        <end position="667"/>
    </location>
</feature>
<evidence type="ECO:0000259" key="15">
    <source>
        <dbReference type="PROSITE" id="PS50929"/>
    </source>
</evidence>
<keyword evidence="8" id="KW-1278">Translocase</keyword>
<dbReference type="SMART" id="SM00382">
    <property type="entry name" value="AAA"/>
    <property type="match status" value="2"/>
</dbReference>
<dbReference type="SUPFAM" id="SSF90123">
    <property type="entry name" value="ABC transporter transmembrane region"/>
    <property type="match status" value="2"/>
</dbReference>
<dbReference type="FunFam" id="3.40.50.300:FF:000479">
    <property type="entry name" value="Multidrug resistance protein 1A"/>
    <property type="match status" value="1"/>
</dbReference>
<evidence type="ECO:0000313" key="16">
    <source>
        <dbReference type="EMBL" id="CAD6231281.1"/>
    </source>
</evidence>
<feature type="transmembrane region" description="Helical" evidence="13">
    <location>
        <begin position="688"/>
        <end position="712"/>
    </location>
</feature>
<dbReference type="EMBL" id="CAJGYO010000005">
    <property type="protein sequence ID" value="CAD6231281.1"/>
    <property type="molecule type" value="Genomic_DNA"/>
</dbReference>
<dbReference type="CDD" id="cd18578">
    <property type="entry name" value="ABC_6TM_Pgp_ABCB1_D2_like"/>
    <property type="match status" value="1"/>
</dbReference>
<evidence type="ECO:0000256" key="2">
    <source>
        <dbReference type="ARBA" id="ARBA00007577"/>
    </source>
</evidence>
<dbReference type="Gene3D" id="3.40.50.300">
    <property type="entry name" value="P-loop containing nucleotide triphosphate hydrolases"/>
    <property type="match status" value="2"/>
</dbReference>
<keyword evidence="17" id="KW-1185">Reference proteome</keyword>
<evidence type="ECO:0000256" key="4">
    <source>
        <dbReference type="ARBA" id="ARBA00022692"/>
    </source>
</evidence>
<evidence type="ECO:0000256" key="10">
    <source>
        <dbReference type="ARBA" id="ARBA00023136"/>
    </source>
</evidence>
<dbReference type="CDD" id="cd18577">
    <property type="entry name" value="ABC_6TM_Pgp_ABCB1_D1_like"/>
    <property type="match status" value="1"/>
</dbReference>
<name>A0A811NXE1_9POAL</name>
<evidence type="ECO:0000256" key="5">
    <source>
        <dbReference type="ARBA" id="ARBA00022737"/>
    </source>
</evidence>
<keyword evidence="10 13" id="KW-0472">Membrane</keyword>
<reference evidence="16" key="1">
    <citation type="submission" date="2020-10" db="EMBL/GenBank/DDBJ databases">
        <authorList>
            <person name="Han B."/>
            <person name="Lu T."/>
            <person name="Zhao Q."/>
            <person name="Huang X."/>
            <person name="Zhao Y."/>
        </authorList>
    </citation>
    <scope>NUCLEOTIDE SEQUENCE</scope>
</reference>
<dbReference type="InterPro" id="IPR011527">
    <property type="entry name" value="ABC1_TM_dom"/>
</dbReference>
<evidence type="ECO:0000313" key="17">
    <source>
        <dbReference type="Proteomes" id="UP000604825"/>
    </source>
</evidence>
<dbReference type="InterPro" id="IPR039421">
    <property type="entry name" value="Type_1_exporter"/>
</dbReference>
<feature type="compositionally biased region" description="Low complexity" evidence="12">
    <location>
        <begin position="615"/>
        <end position="637"/>
    </location>
</feature>
<feature type="transmembrane region" description="Helical" evidence="13">
    <location>
        <begin position="835"/>
        <end position="852"/>
    </location>
</feature>
<comment type="subcellular location">
    <subcellularLocation>
        <location evidence="1">Cell membrane</location>
        <topology evidence="1">Multi-pass membrane protein</topology>
    </subcellularLocation>
</comment>